<comment type="caution">
    <text evidence="1">The sequence shown here is derived from an EMBL/GenBank/DDBJ whole genome shotgun (WGS) entry which is preliminary data.</text>
</comment>
<proteinExistence type="predicted"/>
<sequence>MPKDSRFRWSNLIDDICRNVCHEIDSTGQVELLEQQWRIFHDQLKEISARPSGEFPSKRPCKVFDDGAKAYEYMQANDWKQYYLTPSQLGILRDHMIRVYKFHLLNFMANDLVTYSILSTKAFLFQEMMCEGLYNCAAESGITATVYGRNNNRKIQQFANSLSKGTKEGQPGTLQDLRVLLTSHGLPGISLLSFGEARLDTLSALEETELSLVTVQLCFVILCTQIGPQNSAIVMPTDCTSGLLVCLDLSRAILKR</sequence>
<dbReference type="AlphaFoldDB" id="A0A8K0NPB4"/>
<evidence type="ECO:0000313" key="1">
    <source>
        <dbReference type="EMBL" id="KAG7530434.1"/>
    </source>
</evidence>
<dbReference type="EMBL" id="JABELV010000118">
    <property type="protein sequence ID" value="KAG7530434.1"/>
    <property type="molecule type" value="Genomic_DNA"/>
</dbReference>
<dbReference type="Proteomes" id="UP000812966">
    <property type="component" value="Unassembled WGS sequence"/>
</dbReference>
<keyword evidence="2" id="KW-1185">Reference proteome</keyword>
<accession>A0A8K0NPB4</accession>
<reference evidence="1" key="1">
    <citation type="submission" date="2020-04" db="EMBL/GenBank/DDBJ databases">
        <title>Analysis of mating type loci in Filobasidium floriforme.</title>
        <authorList>
            <person name="Nowrousian M."/>
        </authorList>
    </citation>
    <scope>NUCLEOTIDE SEQUENCE</scope>
    <source>
        <strain evidence="1">CBS 6242</strain>
    </source>
</reference>
<evidence type="ECO:0000313" key="2">
    <source>
        <dbReference type="Proteomes" id="UP000812966"/>
    </source>
</evidence>
<name>A0A8K0NPB4_9TREE</name>
<protein>
    <submittedName>
        <fullName evidence="1">Uncharacterized protein</fullName>
    </submittedName>
</protein>
<gene>
    <name evidence="1" type="ORF">FFLO_05033</name>
</gene>
<organism evidence="1 2">
    <name type="scientific">Filobasidium floriforme</name>
    <dbReference type="NCBI Taxonomy" id="5210"/>
    <lineage>
        <taxon>Eukaryota</taxon>
        <taxon>Fungi</taxon>
        <taxon>Dikarya</taxon>
        <taxon>Basidiomycota</taxon>
        <taxon>Agaricomycotina</taxon>
        <taxon>Tremellomycetes</taxon>
        <taxon>Filobasidiales</taxon>
        <taxon>Filobasidiaceae</taxon>
        <taxon>Filobasidium</taxon>
    </lineage>
</organism>